<dbReference type="AlphaFoldDB" id="A0A0S4TFI1"/>
<dbReference type="VEuPathDB" id="CryptoDB:GY17_00001459"/>
<gene>
    <name evidence="2" type="ORF">CHUDEA5_2700</name>
    <name evidence="3" type="ORF">GY17_00001459</name>
</gene>
<accession>A0A0S4TFI1</accession>
<dbReference type="VEuPathDB" id="CryptoDB:ChTU502y2012_392g0105"/>
<organism evidence="2">
    <name type="scientific">Cryptosporidium hominis</name>
    <dbReference type="NCBI Taxonomy" id="237895"/>
    <lineage>
        <taxon>Eukaryota</taxon>
        <taxon>Sar</taxon>
        <taxon>Alveolata</taxon>
        <taxon>Apicomplexa</taxon>
        <taxon>Conoidasida</taxon>
        <taxon>Coccidia</taxon>
        <taxon>Eucoccidiorida</taxon>
        <taxon>Eimeriorina</taxon>
        <taxon>Cryptosporidiidae</taxon>
        <taxon>Cryptosporidium</taxon>
    </lineage>
</organism>
<reference evidence="3 4" key="1">
    <citation type="submission" date="2014-11" db="EMBL/GenBank/DDBJ databases">
        <title>Comparative genomic analysis of Cryptosporidium hominis reveals occurrence of genetic recombination in virulent subtypes.</title>
        <authorList>
            <person name="Guo Y."/>
            <person name="Tang K."/>
            <person name="Frace M."/>
            <person name="Li N."/>
            <person name="Roellig D.M."/>
            <person name="Sammons S."/>
            <person name="Knipe K."/>
            <person name="Rowe L."/>
            <person name="Feng Y."/>
            <person name="Xiao L."/>
        </authorList>
    </citation>
    <scope>NUCLEOTIDE SEQUENCE [LARGE SCALE GENOMIC DNA]</scope>
    <source>
        <strain evidence="3">30976</strain>
    </source>
</reference>
<feature type="chain" id="PRO_5006627740" evidence="1">
    <location>
        <begin position="33"/>
        <end position="332"/>
    </location>
</feature>
<keyword evidence="1" id="KW-0732">Signal</keyword>
<evidence type="ECO:0000313" key="3">
    <source>
        <dbReference type="EMBL" id="PPS96815.1"/>
    </source>
</evidence>
<dbReference type="EMBL" id="JTAI01000013">
    <property type="protein sequence ID" value="PPS96815.1"/>
    <property type="molecule type" value="Genomic_DNA"/>
</dbReference>
<sequence>MNWIIGKGGKLSLHIMVLALILVIQLTQCVKCLKITELNALLPGERYNLYTSLSKKRASFLELYLIEEEKNDEEGKPKVKVETDCMLSVLQYKLVDLLTGDREFDQNLDTITAKKCLRKSLTQLQSFYVRFFDLKLIYKPNCFERACFKKPEKVFFENLENLALSMYFFFTVNNLIKEKGGFARELALPQELEHKNEAISILNNVNQLHSYKEGLKVCMKFNMLDIMLYPRLNNKTLLSEFKIFSSILRILTASAEKHVRSYKYNKNNFEINGKKNYSKKLISGIKKIRSSMKLLSYVILTKYFIIADIFNLEIYEQIYNSIINTNTTYNAY</sequence>
<dbReference type="VEuPathDB" id="CryptoDB:CHUDEA5_2700"/>
<protein>
    <submittedName>
        <fullName evidence="2">Uncharacterized protein</fullName>
    </submittedName>
</protein>
<name>A0A0S4TFI1_CRYHO</name>
<dbReference type="Proteomes" id="UP001429100">
    <property type="component" value="Unassembled WGS sequence"/>
</dbReference>
<reference evidence="2" key="2">
    <citation type="submission" date="2015-08" db="EMBL/GenBank/DDBJ databases">
        <authorList>
            <person name="Babu N.S."/>
            <person name="Beckwith C.J."/>
            <person name="Beseler K.G."/>
            <person name="Brison A."/>
            <person name="Carone J.V."/>
            <person name="Caskin T.P."/>
            <person name="Diamond M."/>
            <person name="Durham M.E."/>
            <person name="Foxe J.M."/>
            <person name="Go M."/>
            <person name="Henderson B.A."/>
            <person name="Jones I.B."/>
            <person name="McGettigan J.A."/>
            <person name="Micheletti S.J."/>
            <person name="Nasrallah M.E."/>
            <person name="Ortiz D."/>
            <person name="Piller C.R."/>
            <person name="Privatt S.R."/>
            <person name="Schneider S.L."/>
            <person name="Sharp S."/>
            <person name="Smith T.C."/>
            <person name="Stanton J.D."/>
            <person name="Ullery H.E."/>
            <person name="Wilson R.J."/>
            <person name="Serrano M.G."/>
            <person name="Buck G."/>
            <person name="Lee V."/>
            <person name="Wang Y."/>
            <person name="Carvalho R."/>
            <person name="Voegtly L."/>
            <person name="Shi R."/>
            <person name="Duckworth R."/>
            <person name="Johnson A."/>
            <person name="Loviza R."/>
            <person name="Walstead R."/>
            <person name="Shah Z."/>
            <person name="Kiflezghi M."/>
            <person name="Wade K."/>
            <person name="Ball S.L."/>
            <person name="Bradley K.W."/>
            <person name="Asai D.J."/>
            <person name="Bowman C.A."/>
            <person name="Russell D.A."/>
            <person name="Pope W.H."/>
            <person name="Jacobs-Sera D."/>
            <person name="Hendrix R.W."/>
            <person name="Hatfull G.F."/>
        </authorList>
    </citation>
    <scope>NUCLEOTIDE SEQUENCE [LARGE SCALE GENOMIC DNA]</scope>
</reference>
<evidence type="ECO:0000313" key="4">
    <source>
        <dbReference type="Proteomes" id="UP001429100"/>
    </source>
</evidence>
<reference evidence="3 4" key="3">
    <citation type="submission" date="2017-10" db="EMBL/GenBank/DDBJ databases">
        <title>Consistent, comparative and evidence-based genome annotation and re-annotation for the closely-related species, Cryptosporidium parvum, C. hominis and C. tyzzeri.</title>
        <authorList>
            <person name="Baptista R.P."/>
            <person name="Li Y."/>
            <person name="Sateriale A."/>
            <person name="Striepen B."/>
            <person name="Kissinger J.C."/>
        </authorList>
    </citation>
    <scope>NUCLEOTIDE SEQUENCE [LARGE SCALE GENOMIC DNA]</scope>
    <source>
        <strain evidence="3">30976</strain>
    </source>
</reference>
<dbReference type="VEuPathDB" id="CryptoDB:Chro.50107"/>
<keyword evidence="4" id="KW-1185">Reference proteome</keyword>
<dbReference type="EMBL" id="LN877951">
    <property type="protein sequence ID" value="CUV06258.1"/>
    <property type="molecule type" value="Genomic_DNA"/>
</dbReference>
<dbReference type="Proteomes" id="UP000199752">
    <property type="component" value="Chromosome 5"/>
</dbReference>
<feature type="signal peptide" evidence="1">
    <location>
        <begin position="1"/>
        <end position="32"/>
    </location>
</feature>
<evidence type="ECO:0000313" key="2">
    <source>
        <dbReference type="EMBL" id="CUV06258.1"/>
    </source>
</evidence>
<evidence type="ECO:0000256" key="1">
    <source>
        <dbReference type="SAM" id="SignalP"/>
    </source>
</evidence>
<dbReference type="OrthoDB" id="343417at2759"/>
<proteinExistence type="predicted"/>